<dbReference type="Proteomes" id="UP000311713">
    <property type="component" value="Unassembled WGS sequence"/>
</dbReference>
<feature type="region of interest" description="Disordered" evidence="1">
    <location>
        <begin position="172"/>
        <end position="205"/>
    </location>
</feature>
<dbReference type="Gene3D" id="1.10.3300.10">
    <property type="entry name" value="Jann2411-like domain"/>
    <property type="match status" value="1"/>
</dbReference>
<dbReference type="Pfam" id="PF11706">
    <property type="entry name" value="zf-CGNR"/>
    <property type="match status" value="1"/>
</dbReference>
<name>A0A5C4V5B5_9ACTN</name>
<organism evidence="3 4">
    <name type="scientific">Streptomyces sedi</name>
    <dbReference type="NCBI Taxonomy" id="555059"/>
    <lineage>
        <taxon>Bacteria</taxon>
        <taxon>Bacillati</taxon>
        <taxon>Actinomycetota</taxon>
        <taxon>Actinomycetes</taxon>
        <taxon>Kitasatosporales</taxon>
        <taxon>Streptomycetaceae</taxon>
        <taxon>Streptomyces</taxon>
    </lineage>
</organism>
<dbReference type="PANTHER" id="PTHR35525">
    <property type="entry name" value="BLL6575 PROTEIN"/>
    <property type="match status" value="1"/>
</dbReference>
<sequence length="205" mass="21372">MSGNGFAAARRAVDVVNAVRATPAANRERLAALLVAHGERPSDVGPAALTEADAEALRAAAGALAEVLTETDVDRAAEALNALLAACGARPRLSRHDGHVWHLHVDRGEDASWAEWFTASGAHALAQLLSEHGGLAWGVCAAAGCGRCYLTPGPGSPRRHCSPACANRARVAAHRRRRAAERRTTPPTGTGWSGAPSLPRRHQGS</sequence>
<dbReference type="InterPro" id="IPR023286">
    <property type="entry name" value="ABATE_dom_sf"/>
</dbReference>
<dbReference type="InterPro" id="IPR021005">
    <property type="entry name" value="Znf_CGNR"/>
</dbReference>
<dbReference type="SUPFAM" id="SSF160904">
    <property type="entry name" value="Jann2411-like"/>
    <property type="match status" value="1"/>
</dbReference>
<dbReference type="InterPro" id="IPR010852">
    <property type="entry name" value="ABATE"/>
</dbReference>
<evidence type="ECO:0000256" key="1">
    <source>
        <dbReference type="SAM" id="MobiDB-lite"/>
    </source>
</evidence>
<comment type="caution">
    <text evidence="3">The sequence shown here is derived from an EMBL/GenBank/DDBJ whole genome shotgun (WGS) entry which is preliminary data.</text>
</comment>
<keyword evidence="4" id="KW-1185">Reference proteome</keyword>
<dbReference type="PANTHER" id="PTHR35525:SF3">
    <property type="entry name" value="BLL6575 PROTEIN"/>
    <property type="match status" value="1"/>
</dbReference>
<dbReference type="Pfam" id="PF07336">
    <property type="entry name" value="ABATE"/>
    <property type="match status" value="1"/>
</dbReference>
<dbReference type="EMBL" id="VDGT01000006">
    <property type="protein sequence ID" value="TNM31172.1"/>
    <property type="molecule type" value="Genomic_DNA"/>
</dbReference>
<dbReference type="OrthoDB" id="3531194at2"/>
<accession>A0A5C4V5B5</accession>
<feature type="domain" description="Zinc finger CGNR" evidence="2">
    <location>
        <begin position="138"/>
        <end position="178"/>
    </location>
</feature>
<dbReference type="RefSeq" id="WP_139643689.1">
    <property type="nucleotide sequence ID" value="NZ_BAAAZS010000109.1"/>
</dbReference>
<evidence type="ECO:0000259" key="2">
    <source>
        <dbReference type="Pfam" id="PF11706"/>
    </source>
</evidence>
<reference evidence="3 4" key="1">
    <citation type="submission" date="2019-06" db="EMBL/GenBank/DDBJ databases">
        <title>Draft genome of Streptomyces sedi sp. JCM16909.</title>
        <authorList>
            <person name="Klykleung N."/>
            <person name="Tanasupawat S."/>
            <person name="Kudo T."/>
            <person name="Yuki M."/>
            <person name="Ohkuma M."/>
        </authorList>
    </citation>
    <scope>NUCLEOTIDE SEQUENCE [LARGE SCALE GENOMIC DNA]</scope>
    <source>
        <strain evidence="3 4">JCM 16909</strain>
    </source>
</reference>
<evidence type="ECO:0000313" key="3">
    <source>
        <dbReference type="EMBL" id="TNM31172.1"/>
    </source>
</evidence>
<evidence type="ECO:0000313" key="4">
    <source>
        <dbReference type="Proteomes" id="UP000311713"/>
    </source>
</evidence>
<proteinExistence type="predicted"/>
<protein>
    <submittedName>
        <fullName evidence="3">CGNR zinc finger domain-containing protein</fullName>
    </submittedName>
</protein>
<gene>
    <name evidence="3" type="ORF">FH715_10840</name>
</gene>
<dbReference type="AlphaFoldDB" id="A0A5C4V5B5"/>